<dbReference type="InterPro" id="IPR051159">
    <property type="entry name" value="Hexapeptide_acetyltransf"/>
</dbReference>
<dbReference type="PANTHER" id="PTHR23416:SF23">
    <property type="entry name" value="ACETYLTRANSFERASE C18B11.09C-RELATED"/>
    <property type="match status" value="1"/>
</dbReference>
<name>A0A4R1R204_9FIRM</name>
<dbReference type="SUPFAM" id="SSF51161">
    <property type="entry name" value="Trimeric LpxA-like enzymes"/>
    <property type="match status" value="1"/>
</dbReference>
<dbReference type="AlphaFoldDB" id="A0A4R1R204"/>
<dbReference type="STRING" id="1469948.GCA_000732725_03732"/>
<accession>A0A4R1R204</accession>
<dbReference type="InterPro" id="IPR011004">
    <property type="entry name" value="Trimer_LpxA-like_sf"/>
</dbReference>
<dbReference type="GO" id="GO:0008374">
    <property type="term" value="F:O-acyltransferase activity"/>
    <property type="evidence" value="ECO:0007669"/>
    <property type="project" value="TreeGrafter"/>
</dbReference>
<evidence type="ECO:0000313" key="4">
    <source>
        <dbReference type="Proteomes" id="UP000295718"/>
    </source>
</evidence>
<keyword evidence="4" id="KW-1185">Reference proteome</keyword>
<dbReference type="Proteomes" id="UP000295718">
    <property type="component" value="Unassembled WGS sequence"/>
</dbReference>
<evidence type="ECO:0000256" key="2">
    <source>
        <dbReference type="ARBA" id="ARBA00022679"/>
    </source>
</evidence>
<dbReference type="PANTHER" id="PTHR23416">
    <property type="entry name" value="SIALIC ACID SYNTHASE-RELATED"/>
    <property type="match status" value="1"/>
</dbReference>
<proteinExistence type="inferred from homology"/>
<organism evidence="3 4">
    <name type="scientific">Kineothrix alysoides</name>
    <dbReference type="NCBI Taxonomy" id="1469948"/>
    <lineage>
        <taxon>Bacteria</taxon>
        <taxon>Bacillati</taxon>
        <taxon>Bacillota</taxon>
        <taxon>Clostridia</taxon>
        <taxon>Lachnospirales</taxon>
        <taxon>Lachnospiraceae</taxon>
        <taxon>Kineothrix</taxon>
    </lineage>
</organism>
<reference evidence="3 4" key="1">
    <citation type="submission" date="2019-03" db="EMBL/GenBank/DDBJ databases">
        <title>Genomic Encyclopedia of Type Strains, Phase IV (KMG-IV): sequencing the most valuable type-strain genomes for metagenomic binning, comparative biology and taxonomic classification.</title>
        <authorList>
            <person name="Goeker M."/>
        </authorList>
    </citation>
    <scope>NUCLEOTIDE SEQUENCE [LARGE SCALE GENOMIC DNA]</scope>
    <source>
        <strain evidence="3 4">DSM 100556</strain>
    </source>
</reference>
<dbReference type="Pfam" id="PF14602">
    <property type="entry name" value="Hexapep_2"/>
    <property type="match status" value="1"/>
</dbReference>
<dbReference type="EMBL" id="SLUO01000004">
    <property type="protein sequence ID" value="TCL59393.1"/>
    <property type="molecule type" value="Genomic_DNA"/>
</dbReference>
<evidence type="ECO:0000256" key="1">
    <source>
        <dbReference type="ARBA" id="ARBA00007274"/>
    </source>
</evidence>
<dbReference type="Gene3D" id="2.160.10.10">
    <property type="entry name" value="Hexapeptide repeat proteins"/>
    <property type="match status" value="1"/>
</dbReference>
<evidence type="ECO:0000313" key="3">
    <source>
        <dbReference type="EMBL" id="TCL59393.1"/>
    </source>
</evidence>
<protein>
    <submittedName>
        <fullName evidence="3">Succinyltransferase-like protein</fullName>
    </submittedName>
</protein>
<comment type="caution">
    <text evidence="3">The sequence shown here is derived from an EMBL/GenBank/DDBJ whole genome shotgun (WGS) entry which is preliminary data.</text>
</comment>
<comment type="similarity">
    <text evidence="1">Belongs to the transferase hexapeptide repeat family.</text>
</comment>
<dbReference type="InterPro" id="IPR001451">
    <property type="entry name" value="Hexapep"/>
</dbReference>
<keyword evidence="2 3" id="KW-0808">Transferase</keyword>
<dbReference type="CDD" id="cd04647">
    <property type="entry name" value="LbH_MAT_like"/>
    <property type="match status" value="1"/>
</dbReference>
<gene>
    <name evidence="3" type="ORF">EDD76_104130</name>
</gene>
<sequence>MKLTILGGNGECTGYRMRGRMLTFLYKLFLKLQNVKYGKRLILKGLPVIFNKKGATLSIGEGCIIKSSFLSNLVGLYSKTIILTRTPEACVEIGNHVGISGATIYARSRIEIGDYTNIGGNVKILDNDFHPVEPEARLLDDKNQIGTAPIHIGRNCFIGCNVIILKGSNLGDNCVVGAGAVVSGTFESGCVIAGNPARTIKRV</sequence>